<sequence>MEWALAILFIAAVSLLILSFYKTGQSSTRLEQQLDQLTFSFKDDIDQLQQQIRNFELDAEIAAREAGIQADSKEQRLLLREMLDMHRRGYSFESISTKNQLTKEEVEHILAPYIKTKDERSKVANES</sequence>
<protein>
    <submittedName>
        <fullName evidence="1">Uncharacterized protein</fullName>
    </submittedName>
</protein>
<reference evidence="1 2" key="1">
    <citation type="submission" date="2021-05" db="EMBL/GenBank/DDBJ databases">
        <title>Novel Bacillus species.</title>
        <authorList>
            <person name="Liu G."/>
        </authorList>
    </citation>
    <scope>NUCLEOTIDE SEQUENCE [LARGE SCALE GENOMIC DNA]</scope>
    <source>
        <strain evidence="1 2">FJAT-49705</strain>
    </source>
</reference>
<dbReference type="EMBL" id="JAGYPM010000007">
    <property type="protein sequence ID" value="MBS4192950.1"/>
    <property type="molecule type" value="Genomic_DNA"/>
</dbReference>
<proteinExistence type="predicted"/>
<keyword evidence="2" id="KW-1185">Reference proteome</keyword>
<gene>
    <name evidence="1" type="ORF">KHA94_22810</name>
</gene>
<evidence type="ECO:0000313" key="1">
    <source>
        <dbReference type="EMBL" id="MBS4192950.1"/>
    </source>
</evidence>
<dbReference type="Proteomes" id="UP000681027">
    <property type="component" value="Unassembled WGS sequence"/>
</dbReference>
<evidence type="ECO:0000313" key="2">
    <source>
        <dbReference type="Proteomes" id="UP000681027"/>
    </source>
</evidence>
<accession>A0ABS5NYQ1</accession>
<organism evidence="1 2">
    <name type="scientific">Cytobacillus citreus</name>
    <dbReference type="NCBI Taxonomy" id="2833586"/>
    <lineage>
        <taxon>Bacteria</taxon>
        <taxon>Bacillati</taxon>
        <taxon>Bacillota</taxon>
        <taxon>Bacilli</taxon>
        <taxon>Bacillales</taxon>
        <taxon>Bacillaceae</taxon>
        <taxon>Cytobacillus</taxon>
    </lineage>
</organism>
<comment type="caution">
    <text evidence="1">The sequence shown here is derived from an EMBL/GenBank/DDBJ whole genome shotgun (WGS) entry which is preliminary data.</text>
</comment>
<name>A0ABS5NYQ1_9BACI</name>